<dbReference type="OrthoDB" id="3043660at2759"/>
<organism evidence="2 3">
    <name type="scientific">Psilocybe cyanescens</name>
    <dbReference type="NCBI Taxonomy" id="93625"/>
    <lineage>
        <taxon>Eukaryota</taxon>
        <taxon>Fungi</taxon>
        <taxon>Dikarya</taxon>
        <taxon>Basidiomycota</taxon>
        <taxon>Agaricomycotina</taxon>
        <taxon>Agaricomycetes</taxon>
        <taxon>Agaricomycetidae</taxon>
        <taxon>Agaricales</taxon>
        <taxon>Agaricineae</taxon>
        <taxon>Strophariaceae</taxon>
        <taxon>Psilocybe</taxon>
    </lineage>
</organism>
<name>A0A409WNW3_PSICY</name>
<feature type="chain" id="PRO_5019570197" description="Phosphatidylglycerol/phosphatidylinositol transfer protein" evidence="1">
    <location>
        <begin position="20"/>
        <end position="158"/>
    </location>
</feature>
<keyword evidence="3" id="KW-1185">Reference proteome</keyword>
<evidence type="ECO:0000313" key="3">
    <source>
        <dbReference type="Proteomes" id="UP000283269"/>
    </source>
</evidence>
<sequence>MKFAATSAVFFSLAGLVASATIAKRNCPQAARFGGLSAFPVTVSPGDFNTQSITVSVNLNCPIEQFGIVPQFLDYTIEVPEASNNGHEQPIVLARRTFNFVPGTIQPTDEFTTQVPHAPFFAGAPYNIVLNMVYPINGTDGSSVLVEGGVSFPITIDA</sequence>
<evidence type="ECO:0008006" key="4">
    <source>
        <dbReference type="Google" id="ProtNLM"/>
    </source>
</evidence>
<evidence type="ECO:0000256" key="1">
    <source>
        <dbReference type="SAM" id="SignalP"/>
    </source>
</evidence>
<feature type="signal peptide" evidence="1">
    <location>
        <begin position="1"/>
        <end position="19"/>
    </location>
</feature>
<dbReference type="AlphaFoldDB" id="A0A409WNW3"/>
<proteinExistence type="predicted"/>
<accession>A0A409WNW3</accession>
<comment type="caution">
    <text evidence="2">The sequence shown here is derived from an EMBL/GenBank/DDBJ whole genome shotgun (WGS) entry which is preliminary data.</text>
</comment>
<gene>
    <name evidence="2" type="ORF">CVT25_003546</name>
</gene>
<dbReference type="EMBL" id="NHYD01003342">
    <property type="protein sequence ID" value="PPQ80193.1"/>
    <property type="molecule type" value="Genomic_DNA"/>
</dbReference>
<keyword evidence="1" id="KW-0732">Signal</keyword>
<evidence type="ECO:0000313" key="2">
    <source>
        <dbReference type="EMBL" id="PPQ80193.1"/>
    </source>
</evidence>
<dbReference type="Proteomes" id="UP000283269">
    <property type="component" value="Unassembled WGS sequence"/>
</dbReference>
<protein>
    <recommendedName>
        <fullName evidence="4">Phosphatidylglycerol/phosphatidylinositol transfer protein</fullName>
    </recommendedName>
</protein>
<reference evidence="2 3" key="1">
    <citation type="journal article" date="2018" name="Evol. Lett.">
        <title>Horizontal gene cluster transfer increased hallucinogenic mushroom diversity.</title>
        <authorList>
            <person name="Reynolds H.T."/>
            <person name="Vijayakumar V."/>
            <person name="Gluck-Thaler E."/>
            <person name="Korotkin H.B."/>
            <person name="Matheny P.B."/>
            <person name="Slot J.C."/>
        </authorList>
    </citation>
    <scope>NUCLEOTIDE SEQUENCE [LARGE SCALE GENOMIC DNA]</scope>
    <source>
        <strain evidence="2 3">2631</strain>
    </source>
</reference>
<dbReference type="InParanoid" id="A0A409WNW3"/>